<evidence type="ECO:0000256" key="8">
    <source>
        <dbReference type="SAM" id="Phobius"/>
    </source>
</evidence>
<reference evidence="10" key="1">
    <citation type="submission" date="2017-09" db="EMBL/GenBank/DDBJ databases">
        <title>Depth-based differentiation of microbial function through sediment-hosted aquifers and enrichment of novel symbionts in the deep terrestrial subsurface.</title>
        <authorList>
            <person name="Probst A.J."/>
            <person name="Ladd B."/>
            <person name="Jarett J.K."/>
            <person name="Geller-Mcgrath D.E."/>
            <person name="Sieber C.M.K."/>
            <person name="Emerson J.B."/>
            <person name="Anantharaman K."/>
            <person name="Thomas B.C."/>
            <person name="Malmstrom R."/>
            <person name="Stieglmeier M."/>
            <person name="Klingl A."/>
            <person name="Woyke T."/>
            <person name="Ryan C.M."/>
            <person name="Banfield J.F."/>
        </authorList>
    </citation>
    <scope>NUCLEOTIDE SEQUENCE [LARGE SCALE GENOMIC DNA]</scope>
</reference>
<protein>
    <submittedName>
        <fullName evidence="9">Uncharacterized protein</fullName>
    </submittedName>
</protein>
<dbReference type="GO" id="GO:0016763">
    <property type="term" value="F:pentosyltransferase activity"/>
    <property type="evidence" value="ECO:0007669"/>
    <property type="project" value="TreeGrafter"/>
</dbReference>
<evidence type="ECO:0000256" key="5">
    <source>
        <dbReference type="ARBA" id="ARBA00022692"/>
    </source>
</evidence>
<feature type="transmembrane region" description="Helical" evidence="8">
    <location>
        <begin position="134"/>
        <end position="151"/>
    </location>
</feature>
<dbReference type="GO" id="GO:0005886">
    <property type="term" value="C:plasma membrane"/>
    <property type="evidence" value="ECO:0007669"/>
    <property type="project" value="UniProtKB-SubCell"/>
</dbReference>
<evidence type="ECO:0000313" key="9">
    <source>
        <dbReference type="EMBL" id="PJA49469.1"/>
    </source>
</evidence>
<comment type="subcellular location">
    <subcellularLocation>
        <location evidence="1">Cell membrane</location>
        <topology evidence="1">Multi-pass membrane protein</topology>
    </subcellularLocation>
</comment>
<organism evidence="9 10">
    <name type="scientific">Candidatus Shapirobacteria bacterium CG_4_9_14_3_um_filter_39_13</name>
    <dbReference type="NCBI Taxonomy" id="1974479"/>
    <lineage>
        <taxon>Bacteria</taxon>
        <taxon>Candidatus Shapironibacteriota</taxon>
    </lineage>
</organism>
<feature type="transmembrane region" description="Helical" evidence="8">
    <location>
        <begin position="307"/>
        <end position="325"/>
    </location>
</feature>
<evidence type="ECO:0000256" key="1">
    <source>
        <dbReference type="ARBA" id="ARBA00004651"/>
    </source>
</evidence>
<evidence type="ECO:0000313" key="10">
    <source>
        <dbReference type="Proteomes" id="UP000230062"/>
    </source>
</evidence>
<evidence type="ECO:0000256" key="4">
    <source>
        <dbReference type="ARBA" id="ARBA00022679"/>
    </source>
</evidence>
<feature type="non-terminal residue" evidence="9">
    <location>
        <position position="1"/>
    </location>
</feature>
<feature type="transmembrane region" description="Helical" evidence="8">
    <location>
        <begin position="54"/>
        <end position="75"/>
    </location>
</feature>
<keyword evidence="7 8" id="KW-0472">Membrane</keyword>
<evidence type="ECO:0000256" key="7">
    <source>
        <dbReference type="ARBA" id="ARBA00023136"/>
    </source>
</evidence>
<keyword evidence="5 8" id="KW-0812">Transmembrane</keyword>
<dbReference type="Proteomes" id="UP000230062">
    <property type="component" value="Unassembled WGS sequence"/>
</dbReference>
<dbReference type="GO" id="GO:0009103">
    <property type="term" value="P:lipopolysaccharide biosynthetic process"/>
    <property type="evidence" value="ECO:0007669"/>
    <property type="project" value="UniProtKB-ARBA"/>
</dbReference>
<evidence type="ECO:0000256" key="6">
    <source>
        <dbReference type="ARBA" id="ARBA00022989"/>
    </source>
</evidence>
<keyword evidence="6 8" id="KW-1133">Transmembrane helix</keyword>
<feature type="transmembrane region" description="Helical" evidence="8">
    <location>
        <begin position="246"/>
        <end position="273"/>
    </location>
</feature>
<dbReference type="PANTHER" id="PTHR33908:SF3">
    <property type="entry name" value="UNDECAPRENYL PHOSPHATE-ALPHA-4-AMINO-4-DEOXY-L-ARABINOSE ARABINOSYL TRANSFERASE"/>
    <property type="match status" value="1"/>
</dbReference>
<feature type="transmembrane region" description="Helical" evidence="8">
    <location>
        <begin position="181"/>
        <end position="198"/>
    </location>
</feature>
<dbReference type="GO" id="GO:0010041">
    <property type="term" value="P:response to iron(III) ion"/>
    <property type="evidence" value="ECO:0007669"/>
    <property type="project" value="TreeGrafter"/>
</dbReference>
<evidence type="ECO:0000256" key="3">
    <source>
        <dbReference type="ARBA" id="ARBA00022676"/>
    </source>
</evidence>
<keyword evidence="2" id="KW-1003">Cell membrane</keyword>
<name>A0A2M7XLD9_9BACT</name>
<proteinExistence type="predicted"/>
<accession>A0A2M7XLD9</accession>
<feature type="transmembrane region" description="Helical" evidence="8">
    <location>
        <begin position="361"/>
        <end position="378"/>
    </location>
</feature>
<evidence type="ECO:0000256" key="2">
    <source>
        <dbReference type="ARBA" id="ARBA00022475"/>
    </source>
</evidence>
<keyword evidence="3" id="KW-0328">Glycosyltransferase</keyword>
<comment type="caution">
    <text evidence="9">The sequence shown here is derived from an EMBL/GenBank/DDBJ whole genome shotgun (WGS) entry which is preliminary data.</text>
</comment>
<dbReference type="AlphaFoldDB" id="A0A2M7XLD9"/>
<dbReference type="PANTHER" id="PTHR33908">
    <property type="entry name" value="MANNOSYLTRANSFERASE YKCB-RELATED"/>
    <property type="match status" value="1"/>
</dbReference>
<gene>
    <name evidence="9" type="ORF">CO169_01925</name>
</gene>
<dbReference type="InterPro" id="IPR050297">
    <property type="entry name" value="LipidA_mod_glycosyltrf_83"/>
</dbReference>
<feature type="transmembrane region" description="Helical" evidence="8">
    <location>
        <begin position="337"/>
        <end position="355"/>
    </location>
</feature>
<dbReference type="EMBL" id="PFWP01000055">
    <property type="protein sequence ID" value="PJA49469.1"/>
    <property type="molecule type" value="Genomic_DNA"/>
</dbReference>
<sequence length="516" mass="59658">EAAFGYNAYSLIETGKDEHGQPWPINFKSFADYKPGVYVYLVLPFVKMLGLNVWAVRLPAALLGTLAVFILMLLVRDLFGEKKVINPLSLWAGFFLAVSPWHIHFSRGAWEAGTATVFTLIGVWFFLKAIKYRFAYILPSVFFFIISLYAYHSTRLITPLLFIGLVLLYRQKIFQKVNLKWILTAAIGGGLVLLPFIIDFLGPAGLSRFAGLSIFADSGPFWRLNELRGQHPDHFAWSVRLLHNRYLTYGLVFFSNWLAHFNGNFLFILGDVIERSKVPETGQMYYFDIPLVIAGFYFLFLKKPSNWPLVIFWLLLAPLAAAITFQSPSALRANMMVIPLVIISAYGAFNIFAWLKKRMKLLRVILYLLLIFFIPWNIGRYLHQYYVHYPQTYPFAWEYGFEQIVDYVKGVEGEYENIYVTEKFDQPYILFLFYQQYPPSVFQKEVILTPRDKFNYSTVRNFGKYHFQAIDWENLKSKPKSLVIGVEGEIPSSAKILKNIYFPHGGIAFQIATTEN</sequence>
<feature type="transmembrane region" description="Helical" evidence="8">
    <location>
        <begin position="285"/>
        <end position="301"/>
    </location>
</feature>
<feature type="transmembrane region" description="Helical" evidence="8">
    <location>
        <begin position="84"/>
        <end position="103"/>
    </location>
</feature>
<feature type="transmembrane region" description="Helical" evidence="8">
    <location>
        <begin position="109"/>
        <end position="127"/>
    </location>
</feature>
<keyword evidence="4" id="KW-0808">Transferase</keyword>